<dbReference type="PANTHER" id="PTHR41729">
    <property type="entry name" value="GLUTAMYL-TRNA SYNTHETASE"/>
    <property type="match status" value="1"/>
</dbReference>
<accession>A0A193G923</accession>
<gene>
    <name evidence="1" type="ORF">BAU07_03660</name>
</gene>
<evidence type="ECO:0000313" key="2">
    <source>
        <dbReference type="Proteomes" id="UP000091926"/>
    </source>
</evidence>
<keyword evidence="2" id="KW-1185">Reference proteome</keyword>
<name>A0A193G923_9BORD</name>
<dbReference type="Proteomes" id="UP000091926">
    <property type="component" value="Chromosome"/>
</dbReference>
<sequence length="196" mass="22437">MNSKHDQALAAFDAYNSTDPHVFEWEGTRHPRELFFARRLYEWVLRLCPHASEPLVLASRSQHIGRWEVPRNSYPDGRAGYLAWRRDLMHHHADKSGEILRGLGYEEPVIDRVRSIISKNGIKRDPDVQVMENGLCLVFLQYQYEDFHKANADKIVDILKKSLLKMDAAGRGAALSLSYSEQGMVFIKDALAQISA</sequence>
<dbReference type="InterPro" id="IPR025255">
    <property type="entry name" value="DUF4202"/>
</dbReference>
<dbReference type="PANTHER" id="PTHR41729:SF1">
    <property type="entry name" value="GLUTAMYL-TRNA SYNTHETASE"/>
    <property type="match status" value="1"/>
</dbReference>
<dbReference type="STRING" id="463014.BAU07_03660"/>
<dbReference type="Pfam" id="PF13875">
    <property type="entry name" value="DUF4202"/>
    <property type="match status" value="1"/>
</dbReference>
<organism evidence="1 2">
    <name type="scientific">Bordetella flabilis</name>
    <dbReference type="NCBI Taxonomy" id="463014"/>
    <lineage>
        <taxon>Bacteria</taxon>
        <taxon>Pseudomonadati</taxon>
        <taxon>Pseudomonadota</taxon>
        <taxon>Betaproteobacteria</taxon>
        <taxon>Burkholderiales</taxon>
        <taxon>Alcaligenaceae</taxon>
        <taxon>Bordetella</taxon>
    </lineage>
</organism>
<reference evidence="1 2" key="1">
    <citation type="submission" date="2016-06" db="EMBL/GenBank/DDBJ databases">
        <title>Complete genome sequences of Bordetella bronchialis and Bordetella flabilis.</title>
        <authorList>
            <person name="LiPuma J.J."/>
            <person name="Spilker T."/>
        </authorList>
    </citation>
    <scope>NUCLEOTIDE SEQUENCE [LARGE SCALE GENOMIC DNA]</scope>
    <source>
        <strain evidence="1 2">AU10664</strain>
    </source>
</reference>
<dbReference type="RefSeq" id="WP_066654234.1">
    <property type="nucleotide sequence ID" value="NZ_CBCSCL010000010.1"/>
</dbReference>
<evidence type="ECO:0008006" key="3">
    <source>
        <dbReference type="Google" id="ProtNLM"/>
    </source>
</evidence>
<dbReference type="OrthoDB" id="9799165at2"/>
<proteinExistence type="predicted"/>
<evidence type="ECO:0000313" key="1">
    <source>
        <dbReference type="EMBL" id="ANN76330.1"/>
    </source>
</evidence>
<dbReference type="EMBL" id="CP016172">
    <property type="protein sequence ID" value="ANN76330.1"/>
    <property type="molecule type" value="Genomic_DNA"/>
</dbReference>
<dbReference type="AlphaFoldDB" id="A0A193G923"/>
<protein>
    <recommendedName>
        <fullName evidence="3">DUF4202 domain-containing protein</fullName>
    </recommendedName>
</protein>
<dbReference type="KEGG" id="bfz:BAU07_03660"/>